<dbReference type="GO" id="GO:0006310">
    <property type="term" value="P:DNA recombination"/>
    <property type="evidence" value="ECO:0007669"/>
    <property type="project" value="UniProtKB-KW"/>
</dbReference>
<accession>A0A844SWZ3</accession>
<feature type="domain" description="Integrase catalytic" evidence="2">
    <location>
        <begin position="169"/>
        <end position="321"/>
    </location>
</feature>
<evidence type="ECO:0000259" key="2">
    <source>
        <dbReference type="PROSITE" id="PS50994"/>
    </source>
</evidence>
<dbReference type="InterPro" id="IPR001584">
    <property type="entry name" value="Integrase_cat-core"/>
</dbReference>
<dbReference type="PROSITE" id="PS50994">
    <property type="entry name" value="INTEGRASE"/>
    <property type="match status" value="1"/>
</dbReference>
<dbReference type="SUPFAM" id="SSF53098">
    <property type="entry name" value="Ribonuclease H-like"/>
    <property type="match status" value="1"/>
</dbReference>
<dbReference type="InterPro" id="IPR025246">
    <property type="entry name" value="IS30-like_HTH"/>
</dbReference>
<dbReference type="PANTHER" id="PTHR10948">
    <property type="entry name" value="TRANSPOSASE"/>
    <property type="match status" value="1"/>
</dbReference>
<keyword evidence="4" id="KW-1185">Reference proteome</keyword>
<proteinExistence type="predicted"/>
<dbReference type="Pfam" id="PF13936">
    <property type="entry name" value="HTH_38"/>
    <property type="match status" value="1"/>
</dbReference>
<protein>
    <submittedName>
        <fullName evidence="3">IS30 family transposase</fullName>
    </submittedName>
</protein>
<comment type="caution">
    <text evidence="3">The sequence shown here is derived from an EMBL/GenBank/DDBJ whole genome shotgun (WGS) entry which is preliminary data.</text>
</comment>
<dbReference type="SUPFAM" id="SSF46689">
    <property type="entry name" value="Homeodomain-like"/>
    <property type="match status" value="1"/>
</dbReference>
<sequence>GRSYKQLSLDDRCEIACLSANGSSVRQIAAALDRSPSTVSRELRRNRGSQVGYKPNYAQHQMRARRWTGGRLEREPGLRRAVLQRLRRGWSPEQVAGRLARESGRKVISHETIYRFIYAQLRRTTDFNWRRYLPRAKSKRGRRGKRGGSPASFIEGRVSLANRPIEVADRSVPGHWEADLMMFSKYGQAVLTVHERTSRLLLGIRLASKVARGVARHLVGFFATLPQELRQTVTFDNGTEFAGHLALHRLSIETFFCDPHAPWQKGGIENAIGRMRRFIPRKTDLVTLSTARFRQFIAAYNNTPRKCLDYRTPAEAFAQVLHFECEST</sequence>
<dbReference type="EMBL" id="WQNF01000115">
    <property type="protein sequence ID" value="MVT71493.1"/>
    <property type="molecule type" value="Genomic_DNA"/>
</dbReference>
<keyword evidence="1" id="KW-0233">DNA recombination</keyword>
<dbReference type="RefSeq" id="WP_157349003.1">
    <property type="nucleotide sequence ID" value="NZ_WQNF01000115.1"/>
</dbReference>
<name>A0A844SWZ3_9BRAD</name>
<dbReference type="GO" id="GO:0005829">
    <property type="term" value="C:cytosol"/>
    <property type="evidence" value="ECO:0007669"/>
    <property type="project" value="TreeGrafter"/>
</dbReference>
<dbReference type="InterPro" id="IPR012337">
    <property type="entry name" value="RNaseH-like_sf"/>
</dbReference>
<dbReference type="InterPro" id="IPR053392">
    <property type="entry name" value="Transposase_IS30-like"/>
</dbReference>
<dbReference type="PANTHER" id="PTHR10948:SF23">
    <property type="entry name" value="TRANSPOSASE INSI FOR INSERTION SEQUENCE ELEMENT IS30A-RELATED"/>
    <property type="match status" value="1"/>
</dbReference>
<dbReference type="InterPro" id="IPR051917">
    <property type="entry name" value="Transposase-Integrase"/>
</dbReference>
<dbReference type="InterPro" id="IPR036397">
    <property type="entry name" value="RNaseH_sf"/>
</dbReference>
<evidence type="ECO:0000313" key="3">
    <source>
        <dbReference type="EMBL" id="MVT71493.1"/>
    </source>
</evidence>
<dbReference type="AlphaFoldDB" id="A0A844SWZ3"/>
<dbReference type="GO" id="GO:0032196">
    <property type="term" value="P:transposition"/>
    <property type="evidence" value="ECO:0007669"/>
    <property type="project" value="TreeGrafter"/>
</dbReference>
<dbReference type="GO" id="GO:0003676">
    <property type="term" value="F:nucleic acid binding"/>
    <property type="evidence" value="ECO:0007669"/>
    <property type="project" value="InterPro"/>
</dbReference>
<dbReference type="GO" id="GO:0004803">
    <property type="term" value="F:transposase activity"/>
    <property type="evidence" value="ECO:0007669"/>
    <property type="project" value="TreeGrafter"/>
</dbReference>
<dbReference type="Proteomes" id="UP000436468">
    <property type="component" value="Unassembled WGS sequence"/>
</dbReference>
<evidence type="ECO:0000313" key="4">
    <source>
        <dbReference type="Proteomes" id="UP000436468"/>
    </source>
</evidence>
<reference evidence="3 4" key="1">
    <citation type="submission" date="2019-12" db="EMBL/GenBank/DDBJ databases">
        <title>Draft genome sequences Bradyrhizobium cajani AMBPC1010, Bradyrhizobium pachyrhizi AMBPC1040 and Bradyrhizobium yuanmingense ALSPC3051, three plant growth promoting strains isolated from nodules of Cajanus cajan L. in Dominican Republic.</title>
        <authorList>
            <person name="Flores-Felix J.D."/>
            <person name="Araujo J."/>
            <person name="Diaz-Alcantara C."/>
            <person name="Gonzalez-Andres F."/>
            <person name="Velazquez E."/>
        </authorList>
    </citation>
    <scope>NUCLEOTIDE SEQUENCE [LARGE SCALE GENOMIC DNA]</scope>
    <source>
        <strain evidence="3 4">1040</strain>
    </source>
</reference>
<dbReference type="GO" id="GO:0015074">
    <property type="term" value="P:DNA integration"/>
    <property type="evidence" value="ECO:0007669"/>
    <property type="project" value="InterPro"/>
</dbReference>
<gene>
    <name evidence="3" type="ORF">GPL21_41770</name>
</gene>
<dbReference type="Gene3D" id="3.30.420.10">
    <property type="entry name" value="Ribonuclease H-like superfamily/Ribonuclease H"/>
    <property type="match status" value="1"/>
</dbReference>
<dbReference type="NCBIfam" id="NF033563">
    <property type="entry name" value="transpos_IS30"/>
    <property type="match status" value="1"/>
</dbReference>
<dbReference type="Gene3D" id="1.10.10.60">
    <property type="entry name" value="Homeodomain-like"/>
    <property type="match status" value="1"/>
</dbReference>
<organism evidence="3 4">
    <name type="scientific">Bradyrhizobium pachyrhizi</name>
    <dbReference type="NCBI Taxonomy" id="280333"/>
    <lineage>
        <taxon>Bacteria</taxon>
        <taxon>Pseudomonadati</taxon>
        <taxon>Pseudomonadota</taxon>
        <taxon>Alphaproteobacteria</taxon>
        <taxon>Hyphomicrobiales</taxon>
        <taxon>Nitrobacteraceae</taxon>
        <taxon>Bradyrhizobium</taxon>
    </lineage>
</organism>
<feature type="non-terminal residue" evidence="3">
    <location>
        <position position="328"/>
    </location>
</feature>
<dbReference type="InterPro" id="IPR009057">
    <property type="entry name" value="Homeodomain-like_sf"/>
</dbReference>
<evidence type="ECO:0000256" key="1">
    <source>
        <dbReference type="ARBA" id="ARBA00023172"/>
    </source>
</evidence>
<feature type="non-terminal residue" evidence="3">
    <location>
        <position position="1"/>
    </location>
</feature>